<keyword evidence="8" id="KW-0808">Transferase</keyword>
<evidence type="ECO:0000256" key="1">
    <source>
        <dbReference type="ARBA" id="ARBA00004305"/>
    </source>
</evidence>
<dbReference type="InterPro" id="IPR027266">
    <property type="entry name" value="TrmE/GcvT-like"/>
</dbReference>
<evidence type="ECO:0000256" key="6">
    <source>
        <dbReference type="SAM" id="MobiDB-lite"/>
    </source>
</evidence>
<accession>A0A6A6QDN9</accession>
<reference evidence="8" key="1">
    <citation type="journal article" date="2020" name="Stud. Mycol.">
        <title>101 Dothideomycetes genomes: a test case for predicting lifestyles and emergence of pathogens.</title>
        <authorList>
            <person name="Haridas S."/>
            <person name="Albert R."/>
            <person name="Binder M."/>
            <person name="Bloem J."/>
            <person name="Labutti K."/>
            <person name="Salamov A."/>
            <person name="Andreopoulos B."/>
            <person name="Baker S."/>
            <person name="Barry K."/>
            <person name="Bills G."/>
            <person name="Bluhm B."/>
            <person name="Cannon C."/>
            <person name="Castanera R."/>
            <person name="Culley D."/>
            <person name="Daum C."/>
            <person name="Ezra D."/>
            <person name="Gonzalez J."/>
            <person name="Henrissat B."/>
            <person name="Kuo A."/>
            <person name="Liang C."/>
            <person name="Lipzen A."/>
            <person name="Lutzoni F."/>
            <person name="Magnuson J."/>
            <person name="Mondo S."/>
            <person name="Nolan M."/>
            <person name="Ohm R."/>
            <person name="Pangilinan J."/>
            <person name="Park H.-J."/>
            <person name="Ramirez L."/>
            <person name="Alfaro M."/>
            <person name="Sun H."/>
            <person name="Tritt A."/>
            <person name="Yoshinaga Y."/>
            <person name="Zwiers L.-H."/>
            <person name="Turgeon B."/>
            <person name="Goodwin S."/>
            <person name="Spatafora J."/>
            <person name="Crous P."/>
            <person name="Grigoriev I."/>
        </authorList>
    </citation>
    <scope>NUCLEOTIDE SEQUENCE</scope>
    <source>
        <strain evidence="8">CBS 269.34</strain>
    </source>
</reference>
<evidence type="ECO:0000256" key="4">
    <source>
        <dbReference type="ARBA" id="ARBA00093447"/>
    </source>
</evidence>
<dbReference type="EMBL" id="MU004198">
    <property type="protein sequence ID" value="KAF2489577.1"/>
    <property type="molecule type" value="Genomic_DNA"/>
</dbReference>
<comment type="subcellular location">
    <subcellularLocation>
        <location evidence="1">Mitochondrion matrix</location>
    </subcellularLocation>
</comment>
<dbReference type="InterPro" id="IPR045179">
    <property type="entry name" value="YgfZ/GcvT"/>
</dbReference>
<feature type="compositionally biased region" description="Polar residues" evidence="6">
    <location>
        <begin position="278"/>
        <end position="289"/>
    </location>
</feature>
<dbReference type="InterPro" id="IPR057460">
    <property type="entry name" value="CAF17_C"/>
</dbReference>
<evidence type="ECO:0000256" key="3">
    <source>
        <dbReference type="ARBA" id="ARBA00023128"/>
    </source>
</evidence>
<evidence type="ECO:0000256" key="5">
    <source>
        <dbReference type="ARBA" id="ARBA00093637"/>
    </source>
</evidence>
<dbReference type="Pfam" id="PF25455">
    <property type="entry name" value="Beta-barrel_CAF17_C"/>
    <property type="match status" value="1"/>
</dbReference>
<dbReference type="SUPFAM" id="SSF103025">
    <property type="entry name" value="Folate-binding domain"/>
    <property type="match status" value="1"/>
</dbReference>
<protein>
    <recommendedName>
        <fullName evidence="5">Iron-sulfur cluster assembly factor IBA57 homolog, mitochondrial</fullName>
    </recommendedName>
</protein>
<evidence type="ECO:0000256" key="2">
    <source>
        <dbReference type="ARBA" id="ARBA00022946"/>
    </source>
</evidence>
<feature type="compositionally biased region" description="Basic and acidic residues" evidence="6">
    <location>
        <begin position="290"/>
        <end position="301"/>
    </location>
</feature>
<dbReference type="GO" id="GO:0032259">
    <property type="term" value="P:methylation"/>
    <property type="evidence" value="ECO:0007669"/>
    <property type="project" value="UniProtKB-KW"/>
</dbReference>
<feature type="domain" description="CAF17 C-terminal" evidence="7">
    <location>
        <begin position="252"/>
        <end position="370"/>
    </location>
</feature>
<dbReference type="Proteomes" id="UP000799750">
    <property type="component" value="Unassembled WGS sequence"/>
</dbReference>
<dbReference type="PANTHER" id="PTHR22602">
    <property type="entry name" value="TRANSFERASE CAF17, MITOCHONDRIAL-RELATED"/>
    <property type="match status" value="1"/>
</dbReference>
<dbReference type="Gene3D" id="3.30.1360.120">
    <property type="entry name" value="Probable tRNA modification gtpase trme, domain 1"/>
    <property type="match status" value="2"/>
</dbReference>
<keyword evidence="3" id="KW-0496">Mitochondrion</keyword>
<sequence length="383" mass="42381">MTNARRSDYGSCRVLIEVSFDYASANATTEGGPPAVGITRLSHRRLIRLSGKDAPKFLQGLISNNLGPTTTTPFYSAFMDARGRMLWDAFIYPDPSPDSAEWTCFIEVDSTEADSLLRHLKRHKLRSKIHLQLVEEGSGGVWASWQDGDANIMPGGLPDPRAPGFGQRILLSGESSKGGPFREVLDKHMVDLKWYHLRRYTYGLPEGPKEIPPTSALPMESNIDLMNGIDFRKGCYVGQELTIRTKHTGVVRKRILPIQLYHGSEALPSAEVPAFDPQWNSNDPSSDASQSKDIKQLSDDGTMKKGRAAGKLIGNIGNVGLALCRLEMMTDIRVSAEGGSWKPGMEFGVQYPVAPDADVRVKPMIPAWLRAREQQMWAKQKAN</sequence>
<comment type="similarity">
    <text evidence="4">Belongs to the GcvT family. CAF17/IBA57 subfamily.</text>
</comment>
<keyword evidence="9" id="KW-1185">Reference proteome</keyword>
<keyword evidence="2" id="KW-0809">Transit peptide</keyword>
<evidence type="ECO:0000259" key="7">
    <source>
        <dbReference type="Pfam" id="PF25455"/>
    </source>
</evidence>
<proteinExistence type="inferred from homology"/>
<keyword evidence="8" id="KW-0489">Methyltransferase</keyword>
<dbReference type="GO" id="GO:0008168">
    <property type="term" value="F:methyltransferase activity"/>
    <property type="evidence" value="ECO:0007669"/>
    <property type="project" value="UniProtKB-KW"/>
</dbReference>
<organism evidence="8 9">
    <name type="scientific">Lophium mytilinum</name>
    <dbReference type="NCBI Taxonomy" id="390894"/>
    <lineage>
        <taxon>Eukaryota</taxon>
        <taxon>Fungi</taxon>
        <taxon>Dikarya</taxon>
        <taxon>Ascomycota</taxon>
        <taxon>Pezizomycotina</taxon>
        <taxon>Dothideomycetes</taxon>
        <taxon>Pleosporomycetidae</taxon>
        <taxon>Mytilinidiales</taxon>
        <taxon>Mytilinidiaceae</taxon>
        <taxon>Lophium</taxon>
    </lineage>
</organism>
<evidence type="ECO:0000313" key="9">
    <source>
        <dbReference type="Proteomes" id="UP000799750"/>
    </source>
</evidence>
<gene>
    <name evidence="8" type="ORF">BU16DRAFT_575314</name>
</gene>
<dbReference type="OrthoDB" id="191995at2759"/>
<dbReference type="GO" id="GO:0005759">
    <property type="term" value="C:mitochondrial matrix"/>
    <property type="evidence" value="ECO:0007669"/>
    <property type="project" value="UniProtKB-SubCell"/>
</dbReference>
<dbReference type="AlphaFoldDB" id="A0A6A6QDN9"/>
<dbReference type="GO" id="GO:0016226">
    <property type="term" value="P:iron-sulfur cluster assembly"/>
    <property type="evidence" value="ECO:0007669"/>
    <property type="project" value="TreeGrafter"/>
</dbReference>
<feature type="region of interest" description="Disordered" evidence="6">
    <location>
        <begin position="272"/>
        <end position="301"/>
    </location>
</feature>
<evidence type="ECO:0000313" key="8">
    <source>
        <dbReference type="EMBL" id="KAF2489577.1"/>
    </source>
</evidence>
<name>A0A6A6QDN9_9PEZI</name>
<dbReference type="PANTHER" id="PTHR22602:SF0">
    <property type="entry name" value="TRANSFERASE CAF17, MITOCHONDRIAL-RELATED"/>
    <property type="match status" value="1"/>
</dbReference>
<dbReference type="NCBIfam" id="TIGR03317">
    <property type="entry name" value="ygfZ_signature"/>
    <property type="match status" value="1"/>
</dbReference>
<dbReference type="InterPro" id="IPR017703">
    <property type="entry name" value="YgfZ/GCV_T_CS"/>
</dbReference>